<reference evidence="1 2" key="1">
    <citation type="submission" date="2013-07" db="EMBL/GenBank/DDBJ databases">
        <authorList>
            <person name="Weinstock G."/>
            <person name="Sodergren E."/>
            <person name="Wylie T."/>
            <person name="Fulton L."/>
            <person name="Fulton R."/>
            <person name="Fronick C."/>
            <person name="O'Laughlin M."/>
            <person name="Godfrey J."/>
            <person name="Miner T."/>
            <person name="Herter B."/>
            <person name="Appelbaum E."/>
            <person name="Cordes M."/>
            <person name="Lek S."/>
            <person name="Wollam A."/>
            <person name="Pepin K.H."/>
            <person name="Palsikar V.B."/>
            <person name="Mitreva M."/>
            <person name="Wilson R.K."/>
        </authorList>
    </citation>
    <scope>NUCLEOTIDE SEQUENCE [LARGE SCALE GENOMIC DNA]</scope>
    <source>
        <strain evidence="1 2">ATCC 14940</strain>
    </source>
</reference>
<proteinExistence type="predicted"/>
<accession>A0ABC9TRC6</accession>
<dbReference type="AlphaFoldDB" id="A0ABC9TRC6"/>
<comment type="caution">
    <text evidence="1">The sequence shown here is derived from an EMBL/GenBank/DDBJ whole genome shotgun (WGS) entry which is preliminary data.</text>
</comment>
<evidence type="ECO:0000313" key="1">
    <source>
        <dbReference type="EMBL" id="ERI73726.1"/>
    </source>
</evidence>
<name>A0ABC9TRC6_CLOSY</name>
<dbReference type="EMBL" id="AWSU01000371">
    <property type="protein sequence ID" value="ERI73726.1"/>
    <property type="molecule type" value="Genomic_DNA"/>
</dbReference>
<gene>
    <name evidence="1" type="ORF">CLOSYM_04635</name>
</gene>
<protein>
    <submittedName>
        <fullName evidence="1">Uncharacterized protein</fullName>
    </submittedName>
</protein>
<evidence type="ECO:0000313" key="2">
    <source>
        <dbReference type="Proteomes" id="UP000016491"/>
    </source>
</evidence>
<sequence length="58" mass="6582">MVKYQRDRQPAAHNNIDIMIPPVRLNGSPKPAIIESPQNKIERGESHGQDMEYLVLAN</sequence>
<organism evidence="1 2">
    <name type="scientific">[Clostridium] symbiosum ATCC 14940</name>
    <dbReference type="NCBI Taxonomy" id="411472"/>
    <lineage>
        <taxon>Bacteria</taxon>
        <taxon>Bacillati</taxon>
        <taxon>Bacillota</taxon>
        <taxon>Clostridia</taxon>
        <taxon>Lachnospirales</taxon>
        <taxon>Lachnospiraceae</taxon>
        <taxon>Otoolea</taxon>
    </lineage>
</organism>
<dbReference type="Proteomes" id="UP000016491">
    <property type="component" value="Unassembled WGS sequence"/>
</dbReference>